<organism evidence="1 2">
    <name type="scientific">Caldalkalibacillus thermarum (strain TA2.A1)</name>
    <dbReference type="NCBI Taxonomy" id="986075"/>
    <lineage>
        <taxon>Bacteria</taxon>
        <taxon>Bacillati</taxon>
        <taxon>Bacillota</taxon>
        <taxon>Bacilli</taxon>
        <taxon>Bacillales</taxon>
        <taxon>Bacillaceae</taxon>
        <taxon>Caldalkalibacillus</taxon>
    </lineage>
</organism>
<comment type="caution">
    <text evidence="1">The sequence shown here is derived from an EMBL/GenBank/DDBJ whole genome shotgun (WGS) entry which is preliminary data.</text>
</comment>
<gene>
    <name evidence="1" type="ORF">CathTA2_1107</name>
</gene>
<keyword evidence="1" id="KW-0418">Kinase</keyword>
<reference evidence="1 2" key="1">
    <citation type="journal article" date="2011" name="J. Bacteriol.">
        <title>Draft genome sequence of the thermoalkaliphilic Caldalkalibacillus thermarum strain TA2.A1.</title>
        <authorList>
            <person name="Kalamorz F."/>
            <person name="Keis S."/>
            <person name="McMillan D.G."/>
            <person name="Olsson K."/>
            <person name="Stanton J.A."/>
            <person name="Stockwell P."/>
            <person name="Black M.A."/>
            <person name="Klingeman D.M."/>
            <person name="Land M.L."/>
            <person name="Han C.S."/>
            <person name="Martin S.L."/>
            <person name="Becher S.A."/>
            <person name="Peddie C.J."/>
            <person name="Morgan H.W."/>
            <person name="Matthies D."/>
            <person name="Preiss L."/>
            <person name="Meier T."/>
            <person name="Brown S.D."/>
            <person name="Cook G.M."/>
        </authorList>
    </citation>
    <scope>NUCLEOTIDE SEQUENCE [LARGE SCALE GENOMIC DNA]</scope>
    <source>
        <strain evidence="1 2">TA2.A1</strain>
    </source>
</reference>
<protein>
    <submittedName>
        <fullName evidence="1">Diacylglycerol kinase catalytic region</fullName>
    </submittedName>
</protein>
<dbReference type="AlphaFoldDB" id="F5L5P4"/>
<dbReference type="Proteomes" id="UP000010716">
    <property type="component" value="Unassembled WGS sequence"/>
</dbReference>
<keyword evidence="1" id="KW-0808">Transferase</keyword>
<sequence length="51" mass="5933">MYCFIVNRTSGHGRGGRVWKKIEAKLNEERVWCLAAGMYPNRESIFTTVKK</sequence>
<name>F5L5P4_CALTT</name>
<evidence type="ECO:0000313" key="2">
    <source>
        <dbReference type="Proteomes" id="UP000010716"/>
    </source>
</evidence>
<dbReference type="EMBL" id="AFCE01000111">
    <property type="protein sequence ID" value="EGL83323.1"/>
    <property type="molecule type" value="Genomic_DNA"/>
</dbReference>
<evidence type="ECO:0000313" key="1">
    <source>
        <dbReference type="EMBL" id="EGL83323.1"/>
    </source>
</evidence>
<accession>F5L5P4</accession>
<dbReference type="GO" id="GO:0016301">
    <property type="term" value="F:kinase activity"/>
    <property type="evidence" value="ECO:0007669"/>
    <property type="project" value="UniProtKB-KW"/>
</dbReference>
<proteinExistence type="predicted"/>